<feature type="domain" description="Inosine/uridine-preferring nucleoside hydrolase" evidence="3">
    <location>
        <begin position="19"/>
        <end position="335"/>
    </location>
</feature>
<evidence type="ECO:0000313" key="5">
    <source>
        <dbReference type="Proteomes" id="UP000642748"/>
    </source>
</evidence>
<keyword evidence="5" id="KW-1185">Reference proteome</keyword>
<gene>
    <name evidence="4" type="ORF">Raf01_92530</name>
</gene>
<dbReference type="Pfam" id="PF01156">
    <property type="entry name" value="IU_nuc_hydro"/>
    <property type="match status" value="1"/>
</dbReference>
<keyword evidence="1 4" id="KW-0378">Hydrolase</keyword>
<sequence>MTQGTPNSSSGPPAARHRLILDVDTGVDDALAILLACASDDVDLLAITCVAGNTRLADVITNTTALMGLAGRSDVPVAAGRDRALVRVPVGVDNSWVHGGNGRGYATVRENRRAVADIDATDLLIAEAQARPGEVTLITTGPLTNLALAVRREPRLPELLKRWIYMGGAYRTHGNVTPAAEFNVHTDPEAAKIALEAFTGAPLRPTAVGLDVTHQVRLLPAHIEALASAAGDVLAVRPGTTSWGTPNNPIMKYLEGALRKYAEYHHKFHGFYGTYLHDAVTVAVMLDPTLVATRPVAVDVECAGKLTSGQTVADWQNVWQAEPNVDVAVSIDVERSLAALVDGISVMLASS</sequence>
<dbReference type="GO" id="GO:0005829">
    <property type="term" value="C:cytosol"/>
    <property type="evidence" value="ECO:0007669"/>
    <property type="project" value="TreeGrafter"/>
</dbReference>
<dbReference type="Proteomes" id="UP000642748">
    <property type="component" value="Unassembled WGS sequence"/>
</dbReference>
<protein>
    <submittedName>
        <fullName evidence="4">Nucleoside hydrolase</fullName>
    </submittedName>
</protein>
<dbReference type="PANTHER" id="PTHR12304:SF4">
    <property type="entry name" value="URIDINE NUCLEOSIDASE"/>
    <property type="match status" value="1"/>
</dbReference>
<dbReference type="EMBL" id="BONZ01000116">
    <property type="protein sequence ID" value="GIH21081.1"/>
    <property type="molecule type" value="Genomic_DNA"/>
</dbReference>
<reference evidence="4" key="1">
    <citation type="submission" date="2021-01" db="EMBL/GenBank/DDBJ databases">
        <title>Whole genome shotgun sequence of Rugosimonospora africana NBRC 104875.</title>
        <authorList>
            <person name="Komaki H."/>
            <person name="Tamura T."/>
        </authorList>
    </citation>
    <scope>NUCLEOTIDE SEQUENCE</scope>
    <source>
        <strain evidence="4">NBRC 104875</strain>
    </source>
</reference>
<keyword evidence="2" id="KW-0326">Glycosidase</keyword>
<name>A0A8J3R6T3_9ACTN</name>
<proteinExistence type="predicted"/>
<organism evidence="4 5">
    <name type="scientific">Rugosimonospora africana</name>
    <dbReference type="NCBI Taxonomy" id="556532"/>
    <lineage>
        <taxon>Bacteria</taxon>
        <taxon>Bacillati</taxon>
        <taxon>Actinomycetota</taxon>
        <taxon>Actinomycetes</taxon>
        <taxon>Micromonosporales</taxon>
        <taxon>Micromonosporaceae</taxon>
        <taxon>Rugosimonospora</taxon>
    </lineage>
</organism>
<evidence type="ECO:0000313" key="4">
    <source>
        <dbReference type="EMBL" id="GIH21081.1"/>
    </source>
</evidence>
<evidence type="ECO:0000256" key="1">
    <source>
        <dbReference type="ARBA" id="ARBA00022801"/>
    </source>
</evidence>
<dbReference type="InterPro" id="IPR023186">
    <property type="entry name" value="IUNH"/>
</dbReference>
<comment type="caution">
    <text evidence="4">The sequence shown here is derived from an EMBL/GenBank/DDBJ whole genome shotgun (WGS) entry which is preliminary data.</text>
</comment>
<dbReference type="SUPFAM" id="SSF53590">
    <property type="entry name" value="Nucleoside hydrolase"/>
    <property type="match status" value="1"/>
</dbReference>
<dbReference type="GO" id="GO:0008477">
    <property type="term" value="F:purine nucleosidase activity"/>
    <property type="evidence" value="ECO:0007669"/>
    <property type="project" value="TreeGrafter"/>
</dbReference>
<dbReference type="InterPro" id="IPR001910">
    <property type="entry name" value="Inosine/uridine_hydrolase_dom"/>
</dbReference>
<dbReference type="GO" id="GO:0006152">
    <property type="term" value="P:purine nucleoside catabolic process"/>
    <property type="evidence" value="ECO:0007669"/>
    <property type="project" value="TreeGrafter"/>
</dbReference>
<dbReference type="PANTHER" id="PTHR12304">
    <property type="entry name" value="INOSINE-URIDINE PREFERRING NUCLEOSIDE HYDROLASE"/>
    <property type="match status" value="1"/>
</dbReference>
<evidence type="ECO:0000256" key="2">
    <source>
        <dbReference type="ARBA" id="ARBA00023295"/>
    </source>
</evidence>
<evidence type="ECO:0000259" key="3">
    <source>
        <dbReference type="Pfam" id="PF01156"/>
    </source>
</evidence>
<dbReference type="InterPro" id="IPR036452">
    <property type="entry name" value="Ribo_hydro-like"/>
</dbReference>
<dbReference type="AlphaFoldDB" id="A0A8J3R6T3"/>
<accession>A0A8J3R6T3</accession>
<dbReference type="Gene3D" id="3.90.245.10">
    <property type="entry name" value="Ribonucleoside hydrolase-like"/>
    <property type="match status" value="1"/>
</dbReference>